<comment type="caution">
    <text evidence="5">The sequence shown here is derived from an EMBL/GenBank/DDBJ whole genome shotgun (WGS) entry which is preliminary data.</text>
</comment>
<dbReference type="InterPro" id="IPR014729">
    <property type="entry name" value="Rossmann-like_a/b/a_fold"/>
</dbReference>
<feature type="binding site" evidence="3">
    <location>
        <position position="153"/>
    </location>
    <ligand>
        <name>ATP</name>
        <dbReference type="ChEBI" id="CHEBI:30616"/>
    </ligand>
</feature>
<evidence type="ECO:0000313" key="6">
    <source>
        <dbReference type="Proteomes" id="UP000215828"/>
    </source>
</evidence>
<dbReference type="GO" id="GO:0005737">
    <property type="term" value="C:cytoplasm"/>
    <property type="evidence" value="ECO:0007669"/>
    <property type="project" value="UniProtKB-SubCell"/>
</dbReference>
<dbReference type="GO" id="GO:0005524">
    <property type="term" value="F:ATP binding"/>
    <property type="evidence" value="ECO:0007669"/>
    <property type="project" value="UniProtKB-KW"/>
</dbReference>
<evidence type="ECO:0000256" key="2">
    <source>
        <dbReference type="ARBA" id="ARBA00022694"/>
    </source>
</evidence>
<gene>
    <name evidence="3" type="primary">tmcAL</name>
    <name evidence="4" type="ORF">CBF53_03095</name>
    <name evidence="5" type="ORF">CBF70_04945</name>
</gene>
<keyword evidence="3" id="KW-0820">tRNA-binding</keyword>
<evidence type="ECO:0000313" key="7">
    <source>
        <dbReference type="Proteomes" id="UP000216316"/>
    </source>
</evidence>
<reference evidence="4 7" key="2">
    <citation type="submission" date="2017-05" db="EMBL/GenBank/DDBJ databases">
        <authorList>
            <person name="Lin X.B."/>
            <person name="Stothard P."/>
            <person name="Tasseva G."/>
            <person name="Walter J."/>
        </authorList>
    </citation>
    <scope>NUCLEOTIDE SEQUENCE [LARGE SCALE GENOMIC DNA]</scope>
    <source>
        <strain evidence="4 7">609u</strain>
    </source>
</reference>
<dbReference type="GO" id="GO:0016879">
    <property type="term" value="F:ligase activity, forming carbon-nitrogen bonds"/>
    <property type="evidence" value="ECO:0007669"/>
    <property type="project" value="UniProtKB-UniRule"/>
</dbReference>
<keyword evidence="3" id="KW-0547">Nucleotide-binding</keyword>
<accession>A0A256LG16</accession>
<dbReference type="EMBL" id="NGNX01000011">
    <property type="protein sequence ID" value="OYR92371.1"/>
    <property type="molecule type" value="Genomic_DNA"/>
</dbReference>
<dbReference type="PANTHER" id="PTHR37825">
    <property type="entry name" value="TRNA(MET) CYTIDINE ACETATE LIGASE"/>
    <property type="match status" value="1"/>
</dbReference>
<keyword evidence="1 3" id="KW-0436">Ligase</keyword>
<evidence type="ECO:0000313" key="5">
    <source>
        <dbReference type="EMBL" id="OYR92371.1"/>
    </source>
</evidence>
<proteinExistence type="inferred from homology"/>
<dbReference type="HAMAP" id="MF_01539">
    <property type="entry name" value="TmcAL"/>
    <property type="match status" value="1"/>
</dbReference>
<dbReference type="Gene3D" id="3.40.50.620">
    <property type="entry name" value="HUPs"/>
    <property type="match status" value="1"/>
</dbReference>
<comment type="similarity">
    <text evidence="3">Belongs to the TmcAL family.</text>
</comment>
<dbReference type="EMBL" id="NGNV01000011">
    <property type="protein sequence ID" value="OYR88273.1"/>
    <property type="molecule type" value="Genomic_DNA"/>
</dbReference>
<dbReference type="NCBIfam" id="NF010191">
    <property type="entry name" value="PRK13670.1"/>
    <property type="match status" value="1"/>
</dbReference>
<evidence type="ECO:0000256" key="1">
    <source>
        <dbReference type="ARBA" id="ARBA00022598"/>
    </source>
</evidence>
<protein>
    <recommendedName>
        <fullName evidence="3">tRNA(Met) cytidine acetate ligase</fullName>
        <ecNumber evidence="3">6.3.4.-</ecNumber>
    </recommendedName>
</protein>
<dbReference type="Proteomes" id="UP000216316">
    <property type="component" value="Unassembled WGS sequence"/>
</dbReference>
<keyword evidence="3" id="KW-0067">ATP-binding</keyword>
<comment type="caution">
    <text evidence="3">Lacks conserved residue(s) required for the propagation of feature annotation.</text>
</comment>
<dbReference type="GO" id="GO:0006400">
    <property type="term" value="P:tRNA modification"/>
    <property type="evidence" value="ECO:0007669"/>
    <property type="project" value="UniProtKB-UniRule"/>
</dbReference>
<name>A0A256LG16_9LACO</name>
<feature type="binding site" evidence="3">
    <location>
        <position position="101"/>
    </location>
    <ligand>
        <name>ATP</name>
        <dbReference type="ChEBI" id="CHEBI:30616"/>
    </ligand>
</feature>
<dbReference type="InterPro" id="IPR008513">
    <property type="entry name" value="tRNA(Met)_cyd_acetate_ligase"/>
</dbReference>
<keyword evidence="3" id="KW-0694">RNA-binding</keyword>
<evidence type="ECO:0000256" key="3">
    <source>
        <dbReference type="HAMAP-Rule" id="MF_01539"/>
    </source>
</evidence>
<feature type="binding site" evidence="3">
    <location>
        <begin position="7"/>
        <end position="20"/>
    </location>
    <ligand>
        <name>ATP</name>
        <dbReference type="ChEBI" id="CHEBI:30616"/>
    </ligand>
</feature>
<reference evidence="5 6" key="1">
    <citation type="submission" date="2017-04" db="EMBL/GenBank/DDBJ databases">
        <authorList>
            <person name="Afonso C.L."/>
            <person name="Miller P.J."/>
            <person name="Scott M.A."/>
            <person name="Spackman E."/>
            <person name="Goraichik I."/>
            <person name="Dimitrov K.M."/>
            <person name="Suarez D.L."/>
            <person name="Swayne D.E."/>
        </authorList>
    </citation>
    <scope>NUCLEOTIDE SEQUENCE [LARGE SCALE GENOMIC DNA]</scope>
    <source>
        <strain evidence="5 6">609q</strain>
    </source>
</reference>
<reference evidence="6 7" key="3">
    <citation type="submission" date="2017-09" db="EMBL/GenBank/DDBJ databases">
        <title>Tripartite evolution among Lactobacillus johnsonii, Lactobacillus taiwanensis, Lactobacillus reuteri and their rodent host.</title>
        <authorList>
            <person name="Wang T."/>
            <person name="Knowles S."/>
            <person name="Cheng C."/>
        </authorList>
    </citation>
    <scope>NUCLEOTIDE SEQUENCE [LARGE SCALE GENOMIC DNA]</scope>
    <source>
        <strain evidence="5 6">609q</strain>
        <strain evidence="4 7">609u</strain>
    </source>
</reference>
<dbReference type="RefSeq" id="WP_057718741.1">
    <property type="nucleotide sequence ID" value="NZ_CAOXJC010000001.1"/>
</dbReference>
<dbReference type="GO" id="GO:0000049">
    <property type="term" value="F:tRNA binding"/>
    <property type="evidence" value="ECO:0007669"/>
    <property type="project" value="UniProtKB-KW"/>
</dbReference>
<keyword evidence="7" id="KW-1185">Reference proteome</keyword>
<sequence length="385" mass="44072">MSVIGIVAEYNPFHSGHEFLLNQARLVAENDPIIVIMSGNYVQRGQMAIMDKWQRAKAALNSGADLVFELPFSFAVQPADIFANGSIKMLSDLGASELFFGVEDANLNFSYLGQKISQIPKSRLDFSDYTQTYATQYNEMIAREIGHEVNQPNMMLAVAYAVASEQLEHPLHLHPVTRLGSGHDDPLLQDKIISSATAIRNYCLHHPDNLTELKKYLPKGELIALEKQKVYPNWNLLFKFLKYRIESASVENLRLIYQMSEGLEYKMKEEIHTAEDFTSFLRQIKSKRYTYARLRRLCLYTLLNVTADEMQASYQDTSTLLLGYNNRGRNYLKKIRKDVELPIISKVDKRNATTGTLGLQVKVDRLFEQIMGKDQNFGRRPIEVK</sequence>
<organism evidence="5 6">
    <name type="scientific">Lactobacillus taiwanensis</name>
    <dbReference type="NCBI Taxonomy" id="508451"/>
    <lineage>
        <taxon>Bacteria</taxon>
        <taxon>Bacillati</taxon>
        <taxon>Bacillota</taxon>
        <taxon>Bacilli</taxon>
        <taxon>Lactobacillales</taxon>
        <taxon>Lactobacillaceae</taxon>
        <taxon>Lactobacillus</taxon>
    </lineage>
</organism>
<dbReference type="SUPFAM" id="SSF52374">
    <property type="entry name" value="Nucleotidylyl transferase"/>
    <property type="match status" value="1"/>
</dbReference>
<feature type="binding site" evidence="3">
    <location>
        <position position="178"/>
    </location>
    <ligand>
        <name>ATP</name>
        <dbReference type="ChEBI" id="CHEBI:30616"/>
    </ligand>
</feature>
<dbReference type="EC" id="6.3.4.-" evidence="3"/>
<keyword evidence="3" id="KW-0963">Cytoplasm</keyword>
<comment type="subcellular location">
    <subcellularLocation>
        <location evidence="3">Cytoplasm</location>
    </subcellularLocation>
</comment>
<evidence type="ECO:0000313" key="4">
    <source>
        <dbReference type="EMBL" id="OYR88273.1"/>
    </source>
</evidence>
<keyword evidence="2 3" id="KW-0819">tRNA processing</keyword>
<comment type="catalytic activity">
    <reaction evidence="3">
        <text>cytidine(34) in elongator tRNA(Met) + acetate + ATP = N(4)-acetylcytidine(34) in elongator tRNA(Met) + AMP + diphosphate</text>
        <dbReference type="Rhea" id="RHEA:58144"/>
        <dbReference type="Rhea" id="RHEA-COMP:10693"/>
        <dbReference type="Rhea" id="RHEA-COMP:10694"/>
        <dbReference type="ChEBI" id="CHEBI:30089"/>
        <dbReference type="ChEBI" id="CHEBI:30616"/>
        <dbReference type="ChEBI" id="CHEBI:33019"/>
        <dbReference type="ChEBI" id="CHEBI:74900"/>
        <dbReference type="ChEBI" id="CHEBI:82748"/>
        <dbReference type="ChEBI" id="CHEBI:456215"/>
    </reaction>
</comment>
<dbReference type="Proteomes" id="UP000215828">
    <property type="component" value="Unassembled WGS sequence"/>
</dbReference>
<comment type="function">
    <text evidence="3">Catalyzes the formation of N(4)-acetylcytidine (ac(4)C) at the wobble position of elongator tRNA(Met), using acetate and ATP as substrates. First activates an acetate ion to form acetyladenylate (Ac-AMP) and then transfers the acetyl group to tRNA to form ac(4)C34.</text>
</comment>
<dbReference type="PANTHER" id="PTHR37825:SF1">
    <property type="entry name" value="TRNA(MET) CYTIDINE ACETATE LIGASE"/>
    <property type="match status" value="1"/>
</dbReference>
<dbReference type="Pfam" id="PF05636">
    <property type="entry name" value="HIGH_NTase1"/>
    <property type="match status" value="1"/>
</dbReference>
<dbReference type="AlphaFoldDB" id="A0A256LG16"/>